<proteinExistence type="predicted"/>
<accession>A0A7J5Z025</accession>
<dbReference type="EMBL" id="JAAKFY010000007">
    <property type="protein sequence ID" value="KAF3855155.1"/>
    <property type="molecule type" value="Genomic_DNA"/>
</dbReference>
<feature type="region of interest" description="Disordered" evidence="1">
    <location>
        <begin position="1"/>
        <end position="30"/>
    </location>
</feature>
<evidence type="ECO:0000313" key="2">
    <source>
        <dbReference type="EMBL" id="KAF3855155.1"/>
    </source>
</evidence>
<gene>
    <name evidence="2" type="ORF">F7725_023210</name>
</gene>
<feature type="compositionally biased region" description="Polar residues" evidence="1">
    <location>
        <begin position="15"/>
        <end position="25"/>
    </location>
</feature>
<sequence>MVDNNVFDAAEKSEVSPTNTQSVPEANSRDVTAAAARCTTISTISMLMAANTVEEFGDHLTVDTVLWVDLKLITGLEQSCFHSWMVQSEEQLRNTSGLKGDHSTWFTGH</sequence>
<protein>
    <submittedName>
        <fullName evidence="2">Uncharacterized protein</fullName>
    </submittedName>
</protein>
<evidence type="ECO:0000256" key="1">
    <source>
        <dbReference type="SAM" id="MobiDB-lite"/>
    </source>
</evidence>
<reference evidence="2 3" key="1">
    <citation type="submission" date="2020-03" db="EMBL/GenBank/DDBJ databases">
        <title>Dissostichus mawsoni Genome sequencing and assembly.</title>
        <authorList>
            <person name="Park H."/>
        </authorList>
    </citation>
    <scope>NUCLEOTIDE SEQUENCE [LARGE SCALE GENOMIC DNA]</scope>
    <source>
        <strain evidence="2">DM0001</strain>
        <tissue evidence="2">Muscle</tissue>
    </source>
</reference>
<comment type="caution">
    <text evidence="2">The sequence shown here is derived from an EMBL/GenBank/DDBJ whole genome shotgun (WGS) entry which is preliminary data.</text>
</comment>
<evidence type="ECO:0000313" key="3">
    <source>
        <dbReference type="Proteomes" id="UP000518266"/>
    </source>
</evidence>
<keyword evidence="3" id="KW-1185">Reference proteome</keyword>
<name>A0A7J5Z025_DISMA</name>
<dbReference type="Proteomes" id="UP000518266">
    <property type="component" value="Unassembled WGS sequence"/>
</dbReference>
<dbReference type="AlphaFoldDB" id="A0A7J5Z025"/>
<organism evidence="2 3">
    <name type="scientific">Dissostichus mawsoni</name>
    <name type="common">Antarctic cod</name>
    <dbReference type="NCBI Taxonomy" id="36200"/>
    <lineage>
        <taxon>Eukaryota</taxon>
        <taxon>Metazoa</taxon>
        <taxon>Chordata</taxon>
        <taxon>Craniata</taxon>
        <taxon>Vertebrata</taxon>
        <taxon>Euteleostomi</taxon>
        <taxon>Actinopterygii</taxon>
        <taxon>Neopterygii</taxon>
        <taxon>Teleostei</taxon>
        <taxon>Neoteleostei</taxon>
        <taxon>Acanthomorphata</taxon>
        <taxon>Eupercaria</taxon>
        <taxon>Perciformes</taxon>
        <taxon>Notothenioidei</taxon>
        <taxon>Nototheniidae</taxon>
        <taxon>Dissostichus</taxon>
    </lineage>
</organism>